<dbReference type="InterPro" id="IPR039426">
    <property type="entry name" value="TonB-dep_rcpt-like"/>
</dbReference>
<comment type="similarity">
    <text evidence="11 12">Belongs to the TonB-dependent receptor family.</text>
</comment>
<dbReference type="GO" id="GO:0006826">
    <property type="term" value="P:iron ion transport"/>
    <property type="evidence" value="ECO:0007669"/>
    <property type="project" value="UniProtKB-KW"/>
</dbReference>
<keyword evidence="3 11" id="KW-1134">Transmembrane beta strand</keyword>
<dbReference type="Pfam" id="PF07715">
    <property type="entry name" value="Plug"/>
    <property type="match status" value="1"/>
</dbReference>
<keyword evidence="2 11" id="KW-0813">Transport</keyword>
<evidence type="ECO:0000313" key="16">
    <source>
        <dbReference type="EMBL" id="API59763.1"/>
    </source>
</evidence>
<dbReference type="Proteomes" id="UP000182063">
    <property type="component" value="Chromosome"/>
</dbReference>
<organism evidence="16 17">
    <name type="scientific">Tardibacter chloracetimidivorans</name>
    <dbReference type="NCBI Taxonomy" id="1921510"/>
    <lineage>
        <taxon>Bacteria</taxon>
        <taxon>Pseudomonadati</taxon>
        <taxon>Pseudomonadota</taxon>
        <taxon>Alphaproteobacteria</taxon>
        <taxon>Sphingomonadales</taxon>
        <taxon>Sphingomonadaceae</taxon>
        <taxon>Tardibacter</taxon>
    </lineage>
</organism>
<keyword evidence="7" id="KW-0406">Ion transport</keyword>
<keyword evidence="10 11" id="KW-0998">Cell outer membrane</keyword>
<evidence type="ECO:0000259" key="15">
    <source>
        <dbReference type="Pfam" id="PF07715"/>
    </source>
</evidence>
<protein>
    <recommendedName>
        <fullName evidence="18">TonB-dependent receptor</fullName>
    </recommendedName>
</protein>
<dbReference type="SUPFAM" id="SSF56935">
    <property type="entry name" value="Porins"/>
    <property type="match status" value="1"/>
</dbReference>
<evidence type="ECO:0000256" key="1">
    <source>
        <dbReference type="ARBA" id="ARBA00004571"/>
    </source>
</evidence>
<dbReference type="InterPro" id="IPR036942">
    <property type="entry name" value="Beta-barrel_TonB_sf"/>
</dbReference>
<reference evidence="17" key="1">
    <citation type="submission" date="2016-11" db="EMBL/GenBank/DDBJ databases">
        <title>Complete Genome Sequence of alachlor-degrading Sphingomonas sp. strain JJ-A5.</title>
        <authorList>
            <person name="Lee H."/>
            <person name="Ka J.-O."/>
        </authorList>
    </citation>
    <scope>NUCLEOTIDE SEQUENCE [LARGE SCALE GENOMIC DNA]</scope>
    <source>
        <strain evidence="17">JJ-A5</strain>
    </source>
</reference>
<dbReference type="PANTHER" id="PTHR32552">
    <property type="entry name" value="FERRICHROME IRON RECEPTOR-RELATED"/>
    <property type="match status" value="1"/>
</dbReference>
<dbReference type="PROSITE" id="PS52016">
    <property type="entry name" value="TONB_DEPENDENT_REC_3"/>
    <property type="match status" value="1"/>
</dbReference>
<dbReference type="Gene3D" id="2.40.170.20">
    <property type="entry name" value="TonB-dependent receptor, beta-barrel domain"/>
    <property type="match status" value="1"/>
</dbReference>
<dbReference type="InterPro" id="IPR000531">
    <property type="entry name" value="Beta-barrel_TonB"/>
</dbReference>
<evidence type="ECO:0000256" key="11">
    <source>
        <dbReference type="PROSITE-ProRule" id="PRU01360"/>
    </source>
</evidence>
<dbReference type="GO" id="GO:0009279">
    <property type="term" value="C:cell outer membrane"/>
    <property type="evidence" value="ECO:0007669"/>
    <property type="project" value="UniProtKB-SubCell"/>
</dbReference>
<feature type="domain" description="TonB-dependent receptor plug" evidence="15">
    <location>
        <begin position="55"/>
        <end position="161"/>
    </location>
</feature>
<evidence type="ECO:0000256" key="8">
    <source>
        <dbReference type="ARBA" id="ARBA00023077"/>
    </source>
</evidence>
<evidence type="ECO:0000256" key="4">
    <source>
        <dbReference type="ARBA" id="ARBA00022496"/>
    </source>
</evidence>
<keyword evidence="8 12" id="KW-0798">TonB box</keyword>
<dbReference type="PANTHER" id="PTHR32552:SF81">
    <property type="entry name" value="TONB-DEPENDENT OUTER MEMBRANE RECEPTOR"/>
    <property type="match status" value="1"/>
</dbReference>
<evidence type="ECO:0000256" key="6">
    <source>
        <dbReference type="ARBA" id="ARBA00023004"/>
    </source>
</evidence>
<dbReference type="OrthoDB" id="7223550at2"/>
<gene>
    <name evidence="16" type="ORF">BSL82_10920</name>
</gene>
<dbReference type="InterPro" id="IPR012910">
    <property type="entry name" value="Plug_dom"/>
</dbReference>
<sequence>MRIKASIKTVSLSAATVAVAICAQAHAQDAGSASSSRVLTDDDIIVTARKLTETVTDVPATINVVTAEDLASRRLGSGLDLNGLVPGFQLYNAIGGAASPTIRGLGSNTAVFSIEASVASFIDGVYAAHPRDLVSPIFDIERVEVLKGTQSTVLGKNTTLGAVSFVSRRPGKDLGFDVSLGHEFKFDSSRIEGGVDVPLSDTLQVRFAGIYTNDGRYVRNRVRNTNEPDRTVYGGRIVALWEPLENLSATLIYQHDKYEERGQTQHLIKDGTGIGTNVSIEALAASIGQTDFEVGKLFSYNDYPERFPYDNQKSDRVTLIADYDIGDFTLTSQTAYVNWKSRRLHDLDFTAGTVMTFQATEPNELFSQELRLASPTEGPINYVVGAYYLWNKWGVDQILDAVDPWPRTGSIRHFYEQTVKSYSGFAQVNANLTEQIKLTAGGRYTKEKKDARIFRDTLRPGFVSQIFGPFAELTPSRKEGSFDWSLTGQYYFDSRNVLYASVARGSKSGGFQTLASNPALIEFEGEEATTFEVGWKSRLISTLGWDFALYNTTVKDFQYNVSLATGNAIANAKVRSRGFDTSLNWRPLPDLTIRGGVVYADARILEAFPGAPKGTRVQRAPEWTGNASIEYRADLSDSVDLRINPKVDFSSRQLSQLPSVGAPDREPYALVDLIVAVGAQDDNWEMALVGKNLTNQKVILSATTPLLAAGPFYGNIQTPATFALQLTLKR</sequence>
<dbReference type="Pfam" id="PF00593">
    <property type="entry name" value="TonB_dep_Rec_b-barrel"/>
    <property type="match status" value="1"/>
</dbReference>
<dbReference type="KEGG" id="sphj:BSL82_10920"/>
<evidence type="ECO:0000256" key="2">
    <source>
        <dbReference type="ARBA" id="ARBA00022448"/>
    </source>
</evidence>
<evidence type="ECO:0000256" key="3">
    <source>
        <dbReference type="ARBA" id="ARBA00022452"/>
    </source>
</evidence>
<dbReference type="AlphaFoldDB" id="A0A1L3ZVV6"/>
<dbReference type="STRING" id="1921510.BSL82_10920"/>
<evidence type="ECO:0000256" key="13">
    <source>
        <dbReference type="SAM" id="SignalP"/>
    </source>
</evidence>
<evidence type="ECO:0000256" key="12">
    <source>
        <dbReference type="RuleBase" id="RU003357"/>
    </source>
</evidence>
<feature type="domain" description="TonB-dependent receptor-like beta-barrel" evidence="14">
    <location>
        <begin position="296"/>
        <end position="693"/>
    </location>
</feature>
<keyword evidence="13" id="KW-0732">Signal</keyword>
<proteinExistence type="inferred from homology"/>
<keyword evidence="6" id="KW-0408">Iron</keyword>
<evidence type="ECO:0000313" key="17">
    <source>
        <dbReference type="Proteomes" id="UP000182063"/>
    </source>
</evidence>
<name>A0A1L3ZVV6_9SPHN</name>
<dbReference type="EMBL" id="CP018221">
    <property type="protein sequence ID" value="API59763.1"/>
    <property type="molecule type" value="Genomic_DNA"/>
</dbReference>
<evidence type="ECO:0008006" key="18">
    <source>
        <dbReference type="Google" id="ProtNLM"/>
    </source>
</evidence>
<evidence type="ECO:0000256" key="9">
    <source>
        <dbReference type="ARBA" id="ARBA00023136"/>
    </source>
</evidence>
<keyword evidence="4" id="KW-0410">Iron transport</keyword>
<keyword evidence="5 11" id="KW-0812">Transmembrane</keyword>
<accession>A0A1L3ZVV6</accession>
<keyword evidence="17" id="KW-1185">Reference proteome</keyword>
<evidence type="ECO:0000256" key="5">
    <source>
        <dbReference type="ARBA" id="ARBA00022692"/>
    </source>
</evidence>
<evidence type="ECO:0000256" key="7">
    <source>
        <dbReference type="ARBA" id="ARBA00023065"/>
    </source>
</evidence>
<evidence type="ECO:0000256" key="10">
    <source>
        <dbReference type="ARBA" id="ARBA00023237"/>
    </source>
</evidence>
<keyword evidence="9 11" id="KW-0472">Membrane</keyword>
<evidence type="ECO:0000259" key="14">
    <source>
        <dbReference type="Pfam" id="PF00593"/>
    </source>
</evidence>
<dbReference type="RefSeq" id="WP_072597556.1">
    <property type="nucleotide sequence ID" value="NZ_CP018221.1"/>
</dbReference>
<feature type="chain" id="PRO_5013199448" description="TonB-dependent receptor" evidence="13">
    <location>
        <begin position="28"/>
        <end position="730"/>
    </location>
</feature>
<feature type="signal peptide" evidence="13">
    <location>
        <begin position="1"/>
        <end position="27"/>
    </location>
</feature>
<comment type="subcellular location">
    <subcellularLocation>
        <location evidence="1 11">Cell outer membrane</location>
        <topology evidence="1 11">Multi-pass membrane protein</topology>
    </subcellularLocation>
</comment>